<sequence>MFVNFATDLTLVNKTKIGRAQHICLFEKHGAHHPVGIDFLFKLNPGTGHHPNRNGSFLKFRQHIDFFLKEQIFYPYFDISCITTFCIQLNVLGISGREVFTEVARNGEITAFQFKLA</sequence>
<dbReference type="AlphaFoldDB" id="A0A645EBB8"/>
<reference evidence="1" key="1">
    <citation type="submission" date="2019-08" db="EMBL/GenBank/DDBJ databases">
        <authorList>
            <person name="Kucharzyk K."/>
            <person name="Murdoch R.W."/>
            <person name="Higgins S."/>
            <person name="Loffler F."/>
        </authorList>
    </citation>
    <scope>NUCLEOTIDE SEQUENCE</scope>
</reference>
<evidence type="ECO:0000313" key="1">
    <source>
        <dbReference type="EMBL" id="MPM98966.1"/>
    </source>
</evidence>
<protein>
    <submittedName>
        <fullName evidence="1">Uncharacterized protein</fullName>
    </submittedName>
</protein>
<comment type="caution">
    <text evidence="1">The sequence shown here is derived from an EMBL/GenBank/DDBJ whole genome shotgun (WGS) entry which is preliminary data.</text>
</comment>
<organism evidence="1">
    <name type="scientific">bioreactor metagenome</name>
    <dbReference type="NCBI Taxonomy" id="1076179"/>
    <lineage>
        <taxon>unclassified sequences</taxon>
        <taxon>metagenomes</taxon>
        <taxon>ecological metagenomes</taxon>
    </lineage>
</organism>
<gene>
    <name evidence="1" type="ORF">SDC9_146156</name>
</gene>
<name>A0A645EBB8_9ZZZZ</name>
<proteinExistence type="predicted"/>
<accession>A0A645EBB8</accession>
<dbReference type="EMBL" id="VSSQ01045090">
    <property type="protein sequence ID" value="MPM98966.1"/>
    <property type="molecule type" value="Genomic_DNA"/>
</dbReference>